<sequence length="712" mass="78554">MNEHWILHTAQTTYAVSLAPDRGGLVLDFWGPATDGPVTRWTPENLPPFETAADIAPLEYATDGSRHIHHTEMRIDRGNGWFGARWSATSADLDATAQQSELTVTFTDESGTLQLVQHIRVRSDHDVVQRWIEITNHGSGAVRLDRVFSGGWTVPSRGGLRIRYLAGGWGHEFREHDLELRLGSFSMGSKQGVTGHLFAPALAVAPMAAPPAGAWGVQLAWSGSWRAVVENGPYGDRARLSMGIDDESVTVTLDPGRTFTTPAVLGVFSPEDFAGVARAWHRYQRAALNRSTDAYHHPVVYNSWFATGFDVHAEHQLALADIAAEIGAEVFVLDDGWFTGRKNDTAGLGDWRADEHKFPGGLGAFADALLRRGLRFGIWIEPEMVSPDSDLFRDHPDWIYRAPDRTPLLSRHQFVLDLGRPDVLAWMAETVRGLLRRYPITYLKWDMNRPITDGGRPGDPRGGEWALQHTAGFHSVLRLLREEFPHVTVEVCAGGGARVDAAVLAASDLVWPTDEVGARDLLEIQHGFLQAFPAYTMNSLICGQPGMRRRGASSFGYGFVVAMSGVLGIGADVLRWTREQRAEAQQFISLYRELRPLLQFGAITPHGTPADHPYAREYSDGPGCDGRVCVLVWDTAGQRPSTRPAVAGNQIHHHPRIFPRRLDPDRTYALRGTTIVASGTVLSCQGVEIPWRYAPDADVLIFDPLPDHPAGN</sequence>
<comment type="catalytic activity">
    <reaction evidence="1">
        <text>Hydrolysis of terminal, non-reducing alpha-D-galactose residues in alpha-D-galactosides, including galactose oligosaccharides, galactomannans and galactolipids.</text>
        <dbReference type="EC" id="3.2.1.22"/>
    </reaction>
</comment>
<dbReference type="Gene3D" id="2.70.98.60">
    <property type="entry name" value="alpha-galactosidase from lactobacil brevis"/>
    <property type="match status" value="1"/>
</dbReference>
<keyword evidence="3" id="KW-0378">Hydrolase</keyword>
<dbReference type="Pfam" id="PF16875">
    <property type="entry name" value="Glyco_hydro_36N"/>
    <property type="match status" value="1"/>
</dbReference>
<comment type="caution">
    <text evidence="6">The sequence shown here is derived from an EMBL/GenBank/DDBJ whole genome shotgun (WGS) entry which is preliminary data.</text>
</comment>
<reference evidence="6 7" key="1">
    <citation type="submission" date="2019-02" db="EMBL/GenBank/DDBJ databases">
        <title>Sequencing the genomes of 1000 actinobacteria strains.</title>
        <authorList>
            <person name="Klenk H.-P."/>
        </authorList>
    </citation>
    <scope>NUCLEOTIDE SEQUENCE [LARGE SCALE GENOMIC DNA]</scope>
    <source>
        <strain evidence="6 7">DSM 45162</strain>
    </source>
</reference>
<dbReference type="InterPro" id="IPR013785">
    <property type="entry name" value="Aldolase_TIM"/>
</dbReference>
<dbReference type="InterPro" id="IPR038417">
    <property type="entry name" value="Alpga-gal_N_sf"/>
</dbReference>
<evidence type="ECO:0000259" key="5">
    <source>
        <dbReference type="Pfam" id="PF16875"/>
    </source>
</evidence>
<evidence type="ECO:0000256" key="1">
    <source>
        <dbReference type="ARBA" id="ARBA00001255"/>
    </source>
</evidence>
<dbReference type="OrthoDB" id="9758822at2"/>
<dbReference type="CDD" id="cd14791">
    <property type="entry name" value="GH36"/>
    <property type="match status" value="1"/>
</dbReference>
<dbReference type="EMBL" id="SHKY01000001">
    <property type="protein sequence ID" value="RZU53424.1"/>
    <property type="molecule type" value="Genomic_DNA"/>
</dbReference>
<dbReference type="GO" id="GO:0016052">
    <property type="term" value="P:carbohydrate catabolic process"/>
    <property type="evidence" value="ECO:0007669"/>
    <property type="project" value="InterPro"/>
</dbReference>
<protein>
    <recommendedName>
        <fullName evidence="2">alpha-galactosidase</fullName>
        <ecNumber evidence="2">3.2.1.22</ecNumber>
    </recommendedName>
</protein>
<dbReference type="EC" id="3.2.1.22" evidence="2"/>
<dbReference type="InterPro" id="IPR002252">
    <property type="entry name" value="Glyco_hydro_36"/>
</dbReference>
<dbReference type="InterPro" id="IPR031704">
    <property type="entry name" value="Glyco_hydro_36_N"/>
</dbReference>
<dbReference type="RefSeq" id="WP_130511911.1">
    <property type="nucleotide sequence ID" value="NZ_SHKY01000001.1"/>
</dbReference>
<keyword evidence="4" id="KW-0326">Glycosidase</keyword>
<evidence type="ECO:0000256" key="2">
    <source>
        <dbReference type="ARBA" id="ARBA00012755"/>
    </source>
</evidence>
<dbReference type="PRINTS" id="PR00743">
    <property type="entry name" value="GLHYDRLASE36"/>
</dbReference>
<accession>A0A4Q7ZRH2</accession>
<dbReference type="SUPFAM" id="SSF51445">
    <property type="entry name" value="(Trans)glycosidases"/>
    <property type="match status" value="1"/>
</dbReference>
<dbReference type="Gene3D" id="3.20.20.70">
    <property type="entry name" value="Aldolase class I"/>
    <property type="match status" value="1"/>
</dbReference>
<organism evidence="6 7">
    <name type="scientific">Krasilnikovia cinnamomea</name>
    <dbReference type="NCBI Taxonomy" id="349313"/>
    <lineage>
        <taxon>Bacteria</taxon>
        <taxon>Bacillati</taxon>
        <taxon>Actinomycetota</taxon>
        <taxon>Actinomycetes</taxon>
        <taxon>Micromonosporales</taxon>
        <taxon>Micromonosporaceae</taxon>
        <taxon>Krasilnikovia</taxon>
    </lineage>
</organism>
<name>A0A4Q7ZRH2_9ACTN</name>
<feature type="domain" description="Glycosyl hydrolase family 36 N-terminal" evidence="5">
    <location>
        <begin position="43"/>
        <end position="253"/>
    </location>
</feature>
<evidence type="ECO:0000313" key="7">
    <source>
        <dbReference type="Proteomes" id="UP000292564"/>
    </source>
</evidence>
<dbReference type="InterPro" id="IPR050985">
    <property type="entry name" value="Alpha-glycosidase_related"/>
</dbReference>
<keyword evidence="7" id="KW-1185">Reference proteome</keyword>
<dbReference type="AlphaFoldDB" id="A0A4Q7ZRH2"/>
<dbReference type="Proteomes" id="UP000292564">
    <property type="component" value="Unassembled WGS sequence"/>
</dbReference>
<evidence type="ECO:0000256" key="4">
    <source>
        <dbReference type="ARBA" id="ARBA00023295"/>
    </source>
</evidence>
<evidence type="ECO:0000313" key="6">
    <source>
        <dbReference type="EMBL" id="RZU53424.1"/>
    </source>
</evidence>
<dbReference type="PANTHER" id="PTHR43053:SF3">
    <property type="entry name" value="ALPHA-GALACTOSIDASE C-RELATED"/>
    <property type="match status" value="1"/>
</dbReference>
<dbReference type="PANTHER" id="PTHR43053">
    <property type="entry name" value="GLYCOSIDASE FAMILY 31"/>
    <property type="match status" value="1"/>
</dbReference>
<dbReference type="GO" id="GO:0004557">
    <property type="term" value="F:alpha-galactosidase activity"/>
    <property type="evidence" value="ECO:0007669"/>
    <property type="project" value="UniProtKB-EC"/>
</dbReference>
<dbReference type="Pfam" id="PF02065">
    <property type="entry name" value="Melibiase"/>
    <property type="match status" value="1"/>
</dbReference>
<evidence type="ECO:0000256" key="3">
    <source>
        <dbReference type="ARBA" id="ARBA00022801"/>
    </source>
</evidence>
<proteinExistence type="predicted"/>
<gene>
    <name evidence="6" type="ORF">EV385_5350</name>
</gene>
<dbReference type="InterPro" id="IPR017853">
    <property type="entry name" value="GH"/>
</dbReference>